<dbReference type="GO" id="GO:0033588">
    <property type="term" value="C:elongator holoenzyme complex"/>
    <property type="evidence" value="ECO:0007669"/>
    <property type="project" value="InterPro"/>
</dbReference>
<dbReference type="Pfam" id="PF23936">
    <property type="entry name" value="HB_ELP1"/>
    <property type="match status" value="1"/>
</dbReference>
<evidence type="ECO:0000313" key="4">
    <source>
        <dbReference type="Proteomes" id="UP000318571"/>
    </source>
</evidence>
<dbReference type="Proteomes" id="UP000318571">
    <property type="component" value="Chromosome 4"/>
</dbReference>
<dbReference type="InterPro" id="IPR006849">
    <property type="entry name" value="Elp1"/>
</dbReference>
<evidence type="ECO:0000259" key="2">
    <source>
        <dbReference type="Pfam" id="PF23936"/>
    </source>
</evidence>
<protein>
    <recommendedName>
        <fullName evidence="2">ELP1 three-helical bundle domain-containing protein</fullName>
    </recommendedName>
</protein>
<dbReference type="InterPro" id="IPR056169">
    <property type="entry name" value="HB_ELP1"/>
</dbReference>
<evidence type="ECO:0000256" key="1">
    <source>
        <dbReference type="SAM" id="MobiDB-lite"/>
    </source>
</evidence>
<dbReference type="AlphaFoldDB" id="A0A553NR38"/>
<sequence length="209" mass="23182">MKTKALQGHFDDVDLNVEDGDLYSDTTSMTGTASTISGKKSNAASLKTRNTQRSKSSRNRRKHERKKYSTKEGSTYEDLGLIVSLHELITAIYKSTAEVGELLRGLVQIDDLEAAVKIQRGMSQTLDLVKTAIPSIWKATPTVGLLGEVTEPDRNQFGPNATTADIVSNKRPNEDYSPEYNLLAAHFRIPPSNVPSEYWKLQILECPKV</sequence>
<feature type="compositionally biased region" description="Basic residues" evidence="1">
    <location>
        <begin position="50"/>
        <end position="68"/>
    </location>
</feature>
<dbReference type="PANTHER" id="PTHR12747:SF0">
    <property type="entry name" value="ELONGATOR COMPLEX PROTEIN 1"/>
    <property type="match status" value="1"/>
</dbReference>
<dbReference type="GO" id="GO:0000049">
    <property type="term" value="F:tRNA binding"/>
    <property type="evidence" value="ECO:0007669"/>
    <property type="project" value="TreeGrafter"/>
</dbReference>
<comment type="caution">
    <text evidence="3">The sequence shown here is derived from an EMBL/GenBank/DDBJ whole genome shotgun (WGS) entry which is preliminary data.</text>
</comment>
<evidence type="ECO:0000313" key="3">
    <source>
        <dbReference type="EMBL" id="TRY67849.1"/>
    </source>
</evidence>
<dbReference type="OMA" id="ILECPKV"/>
<dbReference type="STRING" id="6832.A0A553NR38"/>
<reference evidence="3 4" key="1">
    <citation type="journal article" date="2018" name="Nat. Ecol. Evol.">
        <title>Genomic signatures of mitonuclear coevolution across populations of Tigriopus californicus.</title>
        <authorList>
            <person name="Barreto F.S."/>
            <person name="Watson E.T."/>
            <person name="Lima T.G."/>
            <person name="Willett C.S."/>
            <person name="Edmands S."/>
            <person name="Li W."/>
            <person name="Burton R.S."/>
        </authorList>
    </citation>
    <scope>NUCLEOTIDE SEQUENCE [LARGE SCALE GENOMIC DNA]</scope>
    <source>
        <strain evidence="3 4">San Diego</strain>
    </source>
</reference>
<dbReference type="GO" id="GO:0005829">
    <property type="term" value="C:cytosol"/>
    <property type="evidence" value="ECO:0007669"/>
    <property type="project" value="TreeGrafter"/>
</dbReference>
<accession>A0A553NR38</accession>
<dbReference type="UniPathway" id="UPA00988"/>
<feature type="compositionally biased region" description="Polar residues" evidence="1">
    <location>
        <begin position="30"/>
        <end position="49"/>
    </location>
</feature>
<organism evidence="3 4">
    <name type="scientific">Tigriopus californicus</name>
    <name type="common">Marine copepod</name>
    <dbReference type="NCBI Taxonomy" id="6832"/>
    <lineage>
        <taxon>Eukaryota</taxon>
        <taxon>Metazoa</taxon>
        <taxon>Ecdysozoa</taxon>
        <taxon>Arthropoda</taxon>
        <taxon>Crustacea</taxon>
        <taxon>Multicrustacea</taxon>
        <taxon>Hexanauplia</taxon>
        <taxon>Copepoda</taxon>
        <taxon>Harpacticoida</taxon>
        <taxon>Harpacticidae</taxon>
        <taxon>Tigriopus</taxon>
    </lineage>
</organism>
<name>A0A553NR38_TIGCA</name>
<feature type="region of interest" description="Disordered" evidence="1">
    <location>
        <begin position="30"/>
        <end position="71"/>
    </location>
</feature>
<feature type="domain" description="ELP1 three-helical bundle" evidence="2">
    <location>
        <begin position="2"/>
        <end position="136"/>
    </location>
</feature>
<proteinExistence type="predicted"/>
<gene>
    <name evidence="3" type="ORF">TCAL_16949</name>
</gene>
<dbReference type="EMBL" id="VCGU01000011">
    <property type="protein sequence ID" value="TRY67849.1"/>
    <property type="molecule type" value="Genomic_DNA"/>
</dbReference>
<dbReference type="GO" id="GO:0002926">
    <property type="term" value="P:tRNA wobble base 5-methoxycarbonylmethyl-2-thiouridinylation"/>
    <property type="evidence" value="ECO:0007669"/>
    <property type="project" value="TreeGrafter"/>
</dbReference>
<keyword evidence="4" id="KW-1185">Reference proteome</keyword>
<dbReference type="PANTHER" id="PTHR12747">
    <property type="entry name" value="ELONGATOR COMPLEX PROTEIN 1"/>
    <property type="match status" value="1"/>
</dbReference>